<organism evidence="7 8">
    <name type="scientific">Conidiobolus coronatus (strain ATCC 28846 / CBS 209.66 / NRRL 28638)</name>
    <name type="common">Delacroixia coronata</name>
    <dbReference type="NCBI Taxonomy" id="796925"/>
    <lineage>
        <taxon>Eukaryota</taxon>
        <taxon>Fungi</taxon>
        <taxon>Fungi incertae sedis</taxon>
        <taxon>Zoopagomycota</taxon>
        <taxon>Entomophthoromycotina</taxon>
        <taxon>Entomophthoromycetes</taxon>
        <taxon>Entomophthorales</taxon>
        <taxon>Ancylistaceae</taxon>
        <taxon>Conidiobolus</taxon>
    </lineage>
</organism>
<dbReference type="GO" id="GO:0004930">
    <property type="term" value="F:G protein-coupled receptor activity"/>
    <property type="evidence" value="ECO:0007669"/>
    <property type="project" value="InterPro"/>
</dbReference>
<evidence type="ECO:0000256" key="1">
    <source>
        <dbReference type="ARBA" id="ARBA00004370"/>
    </source>
</evidence>
<keyword evidence="2 5" id="KW-0812">Transmembrane</keyword>
<sequence>MLDGNILPSHLYCGPYLKSSPKMIFLYFIHALIWVIPCWVSTYCYFVIGIKVYKKLKQMENEATASNENDQLIRIQNQKRNLIIQLVVVFNAFNLAYSPTYITLLLRYITGYIRPPFVDAILILIIEFTRAVDPIITITFQPELNYEFQAIIAKSFAKFKSYIQNLFK</sequence>
<keyword evidence="4 5" id="KW-0472">Membrane</keyword>
<dbReference type="InterPro" id="IPR017452">
    <property type="entry name" value="GPCR_Rhodpsn_7TM"/>
</dbReference>
<comment type="subcellular location">
    <subcellularLocation>
        <location evidence="1">Membrane</location>
    </subcellularLocation>
</comment>
<gene>
    <name evidence="7" type="ORF">CONCODRAFT_12513</name>
</gene>
<accession>A0A137NSP6</accession>
<dbReference type="PROSITE" id="PS50262">
    <property type="entry name" value="G_PROTEIN_RECEP_F1_2"/>
    <property type="match status" value="1"/>
</dbReference>
<dbReference type="Gene3D" id="1.20.1070.10">
    <property type="entry name" value="Rhodopsin 7-helix transmembrane proteins"/>
    <property type="match status" value="1"/>
</dbReference>
<protein>
    <recommendedName>
        <fullName evidence="6">G-protein coupled receptors family 1 profile domain-containing protein</fullName>
    </recommendedName>
</protein>
<reference evidence="7 8" key="1">
    <citation type="journal article" date="2015" name="Genome Biol. Evol.">
        <title>Phylogenomic analyses indicate that early fungi evolved digesting cell walls of algal ancestors of land plants.</title>
        <authorList>
            <person name="Chang Y."/>
            <person name="Wang S."/>
            <person name="Sekimoto S."/>
            <person name="Aerts A.L."/>
            <person name="Choi C."/>
            <person name="Clum A."/>
            <person name="LaButti K.M."/>
            <person name="Lindquist E.A."/>
            <person name="Yee Ngan C."/>
            <person name="Ohm R.A."/>
            <person name="Salamov A.A."/>
            <person name="Grigoriev I.V."/>
            <person name="Spatafora J.W."/>
            <person name="Berbee M.L."/>
        </authorList>
    </citation>
    <scope>NUCLEOTIDE SEQUENCE [LARGE SCALE GENOMIC DNA]</scope>
    <source>
        <strain evidence="7 8">NRRL 28638</strain>
    </source>
</reference>
<evidence type="ECO:0000259" key="6">
    <source>
        <dbReference type="PROSITE" id="PS50262"/>
    </source>
</evidence>
<dbReference type="Pfam" id="PF00001">
    <property type="entry name" value="7tm_1"/>
    <property type="match status" value="1"/>
</dbReference>
<feature type="transmembrane region" description="Helical" evidence="5">
    <location>
        <begin position="82"/>
        <end position="106"/>
    </location>
</feature>
<evidence type="ECO:0000256" key="2">
    <source>
        <dbReference type="ARBA" id="ARBA00022692"/>
    </source>
</evidence>
<dbReference type="OrthoDB" id="10053194at2759"/>
<evidence type="ECO:0000256" key="4">
    <source>
        <dbReference type="ARBA" id="ARBA00023136"/>
    </source>
</evidence>
<dbReference type="SUPFAM" id="SSF81321">
    <property type="entry name" value="Family A G protein-coupled receptor-like"/>
    <property type="match status" value="1"/>
</dbReference>
<feature type="domain" description="G-protein coupled receptors family 1 profile" evidence="6">
    <location>
        <begin position="1"/>
        <end position="137"/>
    </location>
</feature>
<keyword evidence="8" id="KW-1185">Reference proteome</keyword>
<proteinExistence type="predicted"/>
<dbReference type="Proteomes" id="UP000070444">
    <property type="component" value="Unassembled WGS sequence"/>
</dbReference>
<name>A0A137NSP6_CONC2</name>
<keyword evidence="3 5" id="KW-1133">Transmembrane helix</keyword>
<dbReference type="GO" id="GO:0016020">
    <property type="term" value="C:membrane"/>
    <property type="evidence" value="ECO:0007669"/>
    <property type="project" value="UniProtKB-SubCell"/>
</dbReference>
<evidence type="ECO:0000313" key="8">
    <source>
        <dbReference type="Proteomes" id="UP000070444"/>
    </source>
</evidence>
<evidence type="ECO:0000313" key="7">
    <source>
        <dbReference type="EMBL" id="KXN65793.1"/>
    </source>
</evidence>
<dbReference type="InterPro" id="IPR000276">
    <property type="entry name" value="GPCR_Rhodpsn"/>
</dbReference>
<dbReference type="EMBL" id="KQ964815">
    <property type="protein sequence ID" value="KXN65793.1"/>
    <property type="molecule type" value="Genomic_DNA"/>
</dbReference>
<feature type="transmembrane region" description="Helical" evidence="5">
    <location>
        <begin position="24"/>
        <end position="48"/>
    </location>
</feature>
<evidence type="ECO:0000256" key="3">
    <source>
        <dbReference type="ARBA" id="ARBA00022989"/>
    </source>
</evidence>
<dbReference type="AlphaFoldDB" id="A0A137NSP6"/>
<evidence type="ECO:0000256" key="5">
    <source>
        <dbReference type="SAM" id="Phobius"/>
    </source>
</evidence>